<evidence type="ECO:0000256" key="4">
    <source>
        <dbReference type="ARBA" id="ARBA00022737"/>
    </source>
</evidence>
<dbReference type="SUPFAM" id="SSF52540">
    <property type="entry name" value="P-loop containing nucleoside triphosphate hydrolases"/>
    <property type="match status" value="2"/>
</dbReference>
<keyword evidence="13" id="KW-1185">Reference proteome</keyword>
<feature type="transmembrane region" description="Helical" evidence="9">
    <location>
        <begin position="87"/>
        <end position="109"/>
    </location>
</feature>
<keyword evidence="12" id="KW-0378">Hydrolase</keyword>
<evidence type="ECO:0000256" key="2">
    <source>
        <dbReference type="ARBA" id="ARBA00022448"/>
    </source>
</evidence>
<evidence type="ECO:0000256" key="7">
    <source>
        <dbReference type="ARBA" id="ARBA00022989"/>
    </source>
</evidence>
<dbReference type="GO" id="GO:0005524">
    <property type="term" value="F:ATP binding"/>
    <property type="evidence" value="ECO:0007669"/>
    <property type="project" value="UniProtKB-KW"/>
</dbReference>
<keyword evidence="2" id="KW-0813">Transport</keyword>
<dbReference type="FunFam" id="3.40.50.300:FF:001354">
    <property type="entry name" value="ATP-binding cassette (ABC) transporter, putative"/>
    <property type="match status" value="1"/>
</dbReference>
<evidence type="ECO:0000256" key="5">
    <source>
        <dbReference type="ARBA" id="ARBA00022741"/>
    </source>
</evidence>
<evidence type="ECO:0000256" key="6">
    <source>
        <dbReference type="ARBA" id="ARBA00022840"/>
    </source>
</evidence>
<comment type="subcellular location">
    <subcellularLocation>
        <location evidence="1">Membrane</location>
        <topology evidence="1">Multi-pass membrane protein</topology>
    </subcellularLocation>
</comment>
<dbReference type="InterPro" id="IPR050173">
    <property type="entry name" value="ABC_transporter_C-like"/>
</dbReference>
<evidence type="ECO:0000256" key="9">
    <source>
        <dbReference type="SAM" id="Phobius"/>
    </source>
</evidence>
<feature type="transmembrane region" description="Helical" evidence="9">
    <location>
        <begin position="144"/>
        <end position="163"/>
    </location>
</feature>
<accession>A0A4Y7QMF4</accession>
<feature type="transmembrane region" description="Helical" evidence="9">
    <location>
        <begin position="929"/>
        <end position="949"/>
    </location>
</feature>
<feature type="transmembrane region" description="Helical" evidence="9">
    <location>
        <begin position="997"/>
        <end position="1021"/>
    </location>
</feature>
<feature type="transmembrane region" description="Helical" evidence="9">
    <location>
        <begin position="425"/>
        <end position="445"/>
    </location>
</feature>
<dbReference type="CDD" id="cd03250">
    <property type="entry name" value="ABCC_MRP_domain1"/>
    <property type="match status" value="1"/>
</dbReference>
<dbReference type="CDD" id="cd18604">
    <property type="entry name" value="ABC_6TM_VMR1_D2_like"/>
    <property type="match status" value="1"/>
</dbReference>
<keyword evidence="5" id="KW-0547">Nucleotide-binding</keyword>
<gene>
    <name evidence="12" type="ORF">BD410DRAFT_739560</name>
</gene>
<keyword evidence="8 9" id="KW-0472">Membrane</keyword>
<dbReference type="InterPro" id="IPR003593">
    <property type="entry name" value="AAA+_ATPase"/>
</dbReference>
<proteinExistence type="predicted"/>
<keyword evidence="3 9" id="KW-0812">Transmembrane</keyword>
<evidence type="ECO:0000313" key="12">
    <source>
        <dbReference type="EMBL" id="TDL28100.1"/>
    </source>
</evidence>
<dbReference type="OrthoDB" id="6500128at2759"/>
<dbReference type="InterPro" id="IPR036640">
    <property type="entry name" value="ABC1_TM_sf"/>
</dbReference>
<evidence type="ECO:0000256" key="3">
    <source>
        <dbReference type="ARBA" id="ARBA00022692"/>
    </source>
</evidence>
<dbReference type="VEuPathDB" id="FungiDB:BD410DRAFT_739560"/>
<keyword evidence="4" id="KW-0677">Repeat</keyword>
<evidence type="ECO:0000313" key="13">
    <source>
        <dbReference type="Proteomes" id="UP000294933"/>
    </source>
</evidence>
<dbReference type="CDD" id="cd03244">
    <property type="entry name" value="ABCC_MRP_domain2"/>
    <property type="match status" value="1"/>
</dbReference>
<dbReference type="PANTHER" id="PTHR24223:SF415">
    <property type="entry name" value="FI20190P1"/>
    <property type="match status" value="1"/>
</dbReference>
<evidence type="ECO:0000259" key="11">
    <source>
        <dbReference type="PROSITE" id="PS50929"/>
    </source>
</evidence>
<dbReference type="InterPro" id="IPR017871">
    <property type="entry name" value="ABC_transporter-like_CS"/>
</dbReference>
<name>A0A4Y7QMF4_9AGAM</name>
<dbReference type="EMBL" id="ML170158">
    <property type="protein sequence ID" value="TDL28100.1"/>
    <property type="molecule type" value="Genomic_DNA"/>
</dbReference>
<dbReference type="InterPro" id="IPR011527">
    <property type="entry name" value="ABC1_TM_dom"/>
</dbReference>
<dbReference type="SUPFAM" id="SSF90123">
    <property type="entry name" value="ABC transporter transmembrane region"/>
    <property type="match status" value="2"/>
</dbReference>
<dbReference type="Pfam" id="PF00664">
    <property type="entry name" value="ABC_membrane"/>
    <property type="match status" value="2"/>
</dbReference>
<dbReference type="PROSITE" id="PS00211">
    <property type="entry name" value="ABC_TRANSPORTER_1"/>
    <property type="match status" value="2"/>
</dbReference>
<dbReference type="GO" id="GO:0140359">
    <property type="term" value="F:ABC-type transporter activity"/>
    <property type="evidence" value="ECO:0007669"/>
    <property type="project" value="InterPro"/>
</dbReference>
<dbReference type="Gene3D" id="1.20.1560.10">
    <property type="entry name" value="ABC transporter type 1, transmembrane domain"/>
    <property type="match status" value="2"/>
</dbReference>
<dbReference type="InterPro" id="IPR003439">
    <property type="entry name" value="ABC_transporter-like_ATP-bd"/>
</dbReference>
<evidence type="ECO:0000259" key="10">
    <source>
        <dbReference type="PROSITE" id="PS50893"/>
    </source>
</evidence>
<dbReference type="PROSITE" id="PS50893">
    <property type="entry name" value="ABC_TRANSPORTER_2"/>
    <property type="match status" value="2"/>
</dbReference>
<protein>
    <submittedName>
        <fullName evidence="12">P-loop containing nucleoside triphosphate hydrolase protein</fullName>
    </submittedName>
</protein>
<evidence type="ECO:0000256" key="1">
    <source>
        <dbReference type="ARBA" id="ARBA00004141"/>
    </source>
</evidence>
<dbReference type="SMART" id="SM00382">
    <property type="entry name" value="AAA"/>
    <property type="match status" value="2"/>
</dbReference>
<dbReference type="GO" id="GO:0016020">
    <property type="term" value="C:membrane"/>
    <property type="evidence" value="ECO:0007669"/>
    <property type="project" value="UniProtKB-SubCell"/>
</dbReference>
<reference evidence="12 13" key="1">
    <citation type="submission" date="2018-06" db="EMBL/GenBank/DDBJ databases">
        <title>A transcriptomic atlas of mushroom development highlights an independent origin of complex multicellularity.</title>
        <authorList>
            <consortium name="DOE Joint Genome Institute"/>
            <person name="Krizsan K."/>
            <person name="Almasi E."/>
            <person name="Merenyi Z."/>
            <person name="Sahu N."/>
            <person name="Viragh M."/>
            <person name="Koszo T."/>
            <person name="Mondo S."/>
            <person name="Kiss B."/>
            <person name="Balint B."/>
            <person name="Kues U."/>
            <person name="Barry K."/>
            <person name="Hegedus J.C."/>
            <person name="Henrissat B."/>
            <person name="Johnson J."/>
            <person name="Lipzen A."/>
            <person name="Ohm R."/>
            <person name="Nagy I."/>
            <person name="Pangilinan J."/>
            <person name="Yan J."/>
            <person name="Xiong Y."/>
            <person name="Grigoriev I.V."/>
            <person name="Hibbett D.S."/>
            <person name="Nagy L.G."/>
        </authorList>
    </citation>
    <scope>NUCLEOTIDE SEQUENCE [LARGE SCALE GENOMIC DNA]</scope>
    <source>
        <strain evidence="12 13">SZMC22713</strain>
    </source>
</reference>
<feature type="transmembrane region" description="Helical" evidence="9">
    <location>
        <begin position="451"/>
        <end position="470"/>
    </location>
</feature>
<keyword evidence="6" id="KW-0067">ATP-binding</keyword>
<evidence type="ECO:0000256" key="8">
    <source>
        <dbReference type="ARBA" id="ARBA00023136"/>
    </source>
</evidence>
<feature type="transmembrane region" description="Helical" evidence="9">
    <location>
        <begin position="20"/>
        <end position="37"/>
    </location>
</feature>
<dbReference type="PROSITE" id="PS50929">
    <property type="entry name" value="ABC_TM1F"/>
    <property type="match status" value="2"/>
</dbReference>
<dbReference type="InterPro" id="IPR027417">
    <property type="entry name" value="P-loop_NTPase"/>
</dbReference>
<keyword evidence="7 9" id="KW-1133">Transmembrane helix</keyword>
<dbReference type="PANTHER" id="PTHR24223">
    <property type="entry name" value="ATP-BINDING CASSETTE SUB-FAMILY C"/>
    <property type="match status" value="1"/>
</dbReference>
<dbReference type="FunFam" id="1.20.1560.10:FF:000013">
    <property type="entry name" value="ABC transporter C family member 2"/>
    <property type="match status" value="1"/>
</dbReference>
<dbReference type="STRING" id="50990.A0A4Y7QMF4"/>
<dbReference type="Gene3D" id="3.40.50.300">
    <property type="entry name" value="P-loop containing nucleotide triphosphate hydrolases"/>
    <property type="match status" value="2"/>
</dbReference>
<dbReference type="Pfam" id="PF00005">
    <property type="entry name" value="ABC_tran"/>
    <property type="match status" value="2"/>
</dbReference>
<feature type="domain" description="ABC transmembrane type-1" evidence="11">
    <location>
        <begin position="408"/>
        <end position="594"/>
    </location>
</feature>
<feature type="domain" description="ABC transporter" evidence="10">
    <location>
        <begin position="630"/>
        <end position="866"/>
    </location>
</feature>
<dbReference type="CDD" id="cd18596">
    <property type="entry name" value="ABC_6TM_VMR1_D1_like"/>
    <property type="match status" value="1"/>
</dbReference>
<feature type="transmembrane region" description="Helical" evidence="9">
    <location>
        <begin position="175"/>
        <end position="194"/>
    </location>
</feature>
<feature type="domain" description="ABC transporter" evidence="10">
    <location>
        <begin position="1273"/>
        <end position="1511"/>
    </location>
</feature>
<sequence length="1524" mass="170425">MSILHCDPLENAWLSDCLRSLIIGTALPTFSILLAITNDLLCNFGFPKVLSRTLVAIASPFLNFLHLEDLEEAKTVKPRITSSPWKNHVLLVLPLVESCVHVGGFTYYASIDSHMNGYKEMIVALGWLYAAVKVYWNPRTTPSYLLLMFYIMHLLAGTVELLTDMRQFPGLPLHFFHLLQFSVPLVLAWVIGTYPVKDRLPGPGVATFDDAPSNVASCPEDAATLWQWCTFTFVEPIFALAASHRLNGEDVWALSPFFKHRNLFNKYLQYCERRRSLNYMINSHPSHSLIRFLLASNSLDIIVDISVETYKSIAGYVPVYALQRILVALQDPTPENKLDAHIFGFVTFVAHLTFAQFDLFKGWHTRRCYERIRGQLICLMHFKALKRRDVSGKIKYDQQGEAINADLGKVVNLMQGDAYAVAGRFWQASAIFTAPIKLIVALVFLYRVLGWSSFAGVSVILSAFVINYPLAKYNISVSRSSRKATDRRMDGVSEFFSNIRFLKFYGWENHWASRVRSFRETELKWRVKLNIVDTLISFIWTFIPSATAVASFACYTLIAGQPLTVSKAFTSLALFSQLQEPMTALPDQFFAILTAYVSMQRIEIFLAEDEVDDWASTLKNQAKNAKCDMIGFAKAIFAWGPSSDIRVDEQNFQLGPLDVKFPLGQISLITGATGSGKSALLLALLGELYCVNGDVFLTKADHQVAYCSQNPWLEHATIRDNVIFGSPRGYDEARFSAVIRACALERDLAIFDAGDLTEIGDKGVTLSGGQRARVALARAIYSEANCILLDDPLAAVDMHTAQHLVNACLSGDLVRGRTVILVTHHISLCLPVSAFILEISKGTILRQGSLKDLQASGLLQTVIQTQDDTQEVHEQPVTAPVNVNVDLPVSGASILCGGGRELSDGKLGEAEARAEGRVSLRTYLTYVKAAGWFTWVLTTIFILLIRLISMGNDIFLAKWGEAYELGRPQLHVFAKLYRLNMPLDHLPSPEINPNPWLLIYFGISVAHAFLTMAYLALGYYASLQASRSLFKSLLTRLTRAPSRFFDVTPLGRILNRFTSDINVVDNSLQSSARAALSGWLTFTTSFLFMVWVIPQFAPFALFIAWLYIRLAPLYVRASRDLRRLESVSYSPAFAGFDEVLRGLSHVRAFAMEQRYQDRFYDRVNMFQNFDHVYWLVSGWLRWRYDCLGSVVVYATTLFALWANLSDALAALVIVRAGIFAEASRQLIRVLAQLELDFNSIERVVEYLDVTQEAPPIIDEKRPPAYWPSSDGHLIVEDLVVRYAPDLPAALDHLSFTVKPCEKIGVVGRTGSGKSTLALSLLRIIEPSEGRILLDGIDVTTIGLEDLRTQITIVSQDVSLFSGTIRSNLDPFGEHSDHECWDVLRRCHLTSEQECTRPGHIASLDMPISSTGSLSAGERQLVALARAMLRRTQVIIMDEATSQIDETLDDQIQSTIREELSGSMVITIAHRLKTIIDYDRILVLAPGGKVLEFDSPKILLAKPNGVFREMCKCSADWDVLASTVG</sequence>
<organism evidence="12 13">
    <name type="scientific">Rickenella mellea</name>
    <dbReference type="NCBI Taxonomy" id="50990"/>
    <lineage>
        <taxon>Eukaryota</taxon>
        <taxon>Fungi</taxon>
        <taxon>Dikarya</taxon>
        <taxon>Basidiomycota</taxon>
        <taxon>Agaricomycotina</taxon>
        <taxon>Agaricomycetes</taxon>
        <taxon>Hymenochaetales</taxon>
        <taxon>Rickenellaceae</taxon>
        <taxon>Rickenella</taxon>
    </lineage>
</organism>
<feature type="domain" description="ABC transmembrane type-1" evidence="11">
    <location>
        <begin position="936"/>
        <end position="1242"/>
    </location>
</feature>
<dbReference type="Proteomes" id="UP000294933">
    <property type="component" value="Unassembled WGS sequence"/>
</dbReference>
<dbReference type="GO" id="GO:0016887">
    <property type="term" value="F:ATP hydrolysis activity"/>
    <property type="evidence" value="ECO:0007669"/>
    <property type="project" value="InterPro"/>
</dbReference>